<comment type="similarity">
    <text evidence="1 5">Belongs to the peptidase S41A family.</text>
</comment>
<gene>
    <name evidence="8" type="ORF">CLV25_11596</name>
</gene>
<evidence type="ECO:0000256" key="1">
    <source>
        <dbReference type="ARBA" id="ARBA00009179"/>
    </source>
</evidence>
<evidence type="ECO:0000259" key="7">
    <source>
        <dbReference type="PROSITE" id="PS50106"/>
    </source>
</evidence>
<dbReference type="OrthoDB" id="9812068at2"/>
<dbReference type="RefSeq" id="WP_131840180.1">
    <property type="nucleotide sequence ID" value="NZ_SLWB01000015.1"/>
</dbReference>
<evidence type="ECO:0000313" key="9">
    <source>
        <dbReference type="Proteomes" id="UP000294830"/>
    </source>
</evidence>
<dbReference type="CDD" id="cd07560">
    <property type="entry name" value="Peptidase_S41_CPP"/>
    <property type="match status" value="1"/>
</dbReference>
<evidence type="ECO:0000256" key="3">
    <source>
        <dbReference type="ARBA" id="ARBA00022801"/>
    </source>
</evidence>
<dbReference type="EMBL" id="SLWB01000015">
    <property type="protein sequence ID" value="TCN63746.1"/>
    <property type="molecule type" value="Genomic_DNA"/>
</dbReference>
<comment type="caution">
    <text evidence="8">The sequence shown here is derived from an EMBL/GenBank/DDBJ whole genome shotgun (WGS) entry which is preliminary data.</text>
</comment>
<keyword evidence="9" id="KW-1185">Reference proteome</keyword>
<name>A0A4R2E9Y5_9BACT</name>
<dbReference type="SMART" id="SM00245">
    <property type="entry name" value="TSPc"/>
    <property type="match status" value="1"/>
</dbReference>
<dbReference type="InterPro" id="IPR001478">
    <property type="entry name" value="PDZ"/>
</dbReference>
<dbReference type="Proteomes" id="UP000294830">
    <property type="component" value="Unassembled WGS sequence"/>
</dbReference>
<accession>A0A4R2E9Y5</accession>
<dbReference type="SUPFAM" id="SSF52096">
    <property type="entry name" value="ClpP/crotonase"/>
    <property type="match status" value="1"/>
</dbReference>
<dbReference type="GO" id="GO:0004175">
    <property type="term" value="F:endopeptidase activity"/>
    <property type="evidence" value="ECO:0007669"/>
    <property type="project" value="TreeGrafter"/>
</dbReference>
<dbReference type="SUPFAM" id="SSF50156">
    <property type="entry name" value="PDZ domain-like"/>
    <property type="match status" value="1"/>
</dbReference>
<evidence type="ECO:0000256" key="2">
    <source>
        <dbReference type="ARBA" id="ARBA00022670"/>
    </source>
</evidence>
<dbReference type="InterPro" id="IPR005151">
    <property type="entry name" value="Tail-specific_protease"/>
</dbReference>
<sequence>MSYDNKKRDILLPILIASALIVGVLIGLQLRENDIKRSRLFSSKSDKLNAIMNYIEEEYVDTIARDSLVEKTIPLMMANLDPHSVYIPAKEIESVNESLDGEFSGIGVEFNMPNDTVVVLNTVPGGPSERVGVKSGDRIVRINDTTIAGVKFPQDGIMKRLRGKTGTKVTVSVKRRGVAQLIKFTIVRDIIPVKSVDVAYMVEPKVGYIKISKFARDTYKEFSDAINKLHNQGMKKVIIDLRGNTGGYLDQAVEIVNEFLPENTLIVYTQGKARPRQNLYSDSRGSAKNDEVVVLIDEESASASEIVAGAIQDNDRGTIIGRRSFGKGLVQEQASLTDGSALRLTVARYYTPTGRSIQKPYKLGDGADYYMDISNRYIHGEMNNIDSIKQNTKLRYKTPKGKIVYGGGGIMPDIFVPLDTVGVGKFYKKVYEQSLIFKFTADYSDNHRQELNKITKIGQLKQYLTGQNLMGQFIRYCAKSGVYPEGRDLKHSYKLIDAQLKAFIGRNTPLNDEGFYPFIEPIDSVLKQAVAELHRKKGKY</sequence>
<dbReference type="InterPro" id="IPR004447">
    <property type="entry name" value="Peptidase_S41A"/>
</dbReference>
<evidence type="ECO:0000256" key="6">
    <source>
        <dbReference type="SAM" id="Phobius"/>
    </source>
</evidence>
<dbReference type="PANTHER" id="PTHR32060:SF30">
    <property type="entry name" value="CARBOXY-TERMINAL PROCESSING PROTEASE CTPA"/>
    <property type="match status" value="1"/>
</dbReference>
<dbReference type="NCBIfam" id="TIGR00225">
    <property type="entry name" value="prc"/>
    <property type="match status" value="1"/>
</dbReference>
<dbReference type="PANTHER" id="PTHR32060">
    <property type="entry name" value="TAIL-SPECIFIC PROTEASE"/>
    <property type="match status" value="1"/>
</dbReference>
<dbReference type="Pfam" id="PF13180">
    <property type="entry name" value="PDZ_2"/>
    <property type="match status" value="1"/>
</dbReference>
<dbReference type="SMART" id="SM00228">
    <property type="entry name" value="PDZ"/>
    <property type="match status" value="1"/>
</dbReference>
<reference evidence="8 9" key="1">
    <citation type="submission" date="2019-03" db="EMBL/GenBank/DDBJ databases">
        <title>Genomic Encyclopedia of Archaeal and Bacterial Type Strains, Phase II (KMG-II): from individual species to whole genera.</title>
        <authorList>
            <person name="Goeker M."/>
        </authorList>
    </citation>
    <scope>NUCLEOTIDE SEQUENCE [LARGE SCALE GENOMIC DNA]</scope>
    <source>
        <strain evidence="8 9">RL-C</strain>
    </source>
</reference>
<proteinExistence type="inferred from homology"/>
<keyword evidence="2 5" id="KW-0645">Protease</keyword>
<keyword evidence="3 5" id="KW-0378">Hydrolase</keyword>
<dbReference type="GO" id="GO:0007165">
    <property type="term" value="P:signal transduction"/>
    <property type="evidence" value="ECO:0007669"/>
    <property type="project" value="TreeGrafter"/>
</dbReference>
<dbReference type="Gene3D" id="3.30.750.44">
    <property type="match status" value="1"/>
</dbReference>
<evidence type="ECO:0000256" key="5">
    <source>
        <dbReference type="RuleBase" id="RU004404"/>
    </source>
</evidence>
<dbReference type="GO" id="GO:0008236">
    <property type="term" value="F:serine-type peptidase activity"/>
    <property type="evidence" value="ECO:0007669"/>
    <property type="project" value="UniProtKB-KW"/>
</dbReference>
<dbReference type="AlphaFoldDB" id="A0A4R2E9Y5"/>
<dbReference type="Pfam" id="PF03572">
    <property type="entry name" value="Peptidase_S41"/>
    <property type="match status" value="1"/>
</dbReference>
<feature type="transmembrane region" description="Helical" evidence="6">
    <location>
        <begin position="12"/>
        <end position="30"/>
    </location>
</feature>
<dbReference type="GO" id="GO:0030288">
    <property type="term" value="C:outer membrane-bounded periplasmic space"/>
    <property type="evidence" value="ECO:0007669"/>
    <property type="project" value="TreeGrafter"/>
</dbReference>
<keyword evidence="6" id="KW-0812">Transmembrane</keyword>
<dbReference type="InterPro" id="IPR036034">
    <property type="entry name" value="PDZ_sf"/>
</dbReference>
<dbReference type="PROSITE" id="PS50106">
    <property type="entry name" value="PDZ"/>
    <property type="match status" value="1"/>
</dbReference>
<feature type="domain" description="PDZ" evidence="7">
    <location>
        <begin position="92"/>
        <end position="150"/>
    </location>
</feature>
<dbReference type="Gene3D" id="2.30.42.10">
    <property type="match status" value="1"/>
</dbReference>
<organism evidence="8 9">
    <name type="scientific">Acetobacteroides hydrogenigenes</name>
    <dbReference type="NCBI Taxonomy" id="979970"/>
    <lineage>
        <taxon>Bacteria</taxon>
        <taxon>Pseudomonadati</taxon>
        <taxon>Bacteroidota</taxon>
        <taxon>Bacteroidia</taxon>
        <taxon>Bacteroidales</taxon>
        <taxon>Rikenellaceae</taxon>
        <taxon>Acetobacteroides</taxon>
    </lineage>
</organism>
<protein>
    <submittedName>
        <fullName evidence="8">Carboxyl-terminal processing protease</fullName>
    </submittedName>
</protein>
<keyword evidence="6" id="KW-1133">Transmembrane helix</keyword>
<keyword evidence="6" id="KW-0472">Membrane</keyword>
<keyword evidence="4 5" id="KW-0720">Serine protease</keyword>
<dbReference type="Gene3D" id="3.90.226.10">
    <property type="entry name" value="2-enoyl-CoA Hydratase, Chain A, domain 1"/>
    <property type="match status" value="1"/>
</dbReference>
<dbReference type="CDD" id="cd06782">
    <property type="entry name" value="cpPDZ_CPP-like"/>
    <property type="match status" value="1"/>
</dbReference>
<dbReference type="InterPro" id="IPR029045">
    <property type="entry name" value="ClpP/crotonase-like_dom_sf"/>
</dbReference>
<evidence type="ECO:0000313" key="8">
    <source>
        <dbReference type="EMBL" id="TCN63746.1"/>
    </source>
</evidence>
<evidence type="ECO:0000256" key="4">
    <source>
        <dbReference type="ARBA" id="ARBA00022825"/>
    </source>
</evidence>
<dbReference type="GO" id="GO:0006508">
    <property type="term" value="P:proteolysis"/>
    <property type="evidence" value="ECO:0007669"/>
    <property type="project" value="UniProtKB-KW"/>
</dbReference>